<dbReference type="EMBL" id="CAFBMR010000031">
    <property type="protein sequence ID" value="CAB4913078.1"/>
    <property type="molecule type" value="Genomic_DNA"/>
</dbReference>
<dbReference type="AlphaFoldDB" id="A0A6J7H201"/>
<organism evidence="1">
    <name type="scientific">freshwater metagenome</name>
    <dbReference type="NCBI Taxonomy" id="449393"/>
    <lineage>
        <taxon>unclassified sequences</taxon>
        <taxon>metagenomes</taxon>
        <taxon>ecological metagenomes</taxon>
    </lineage>
</organism>
<name>A0A6J7H201_9ZZZZ</name>
<protein>
    <submittedName>
        <fullName evidence="1">Unannotated protein</fullName>
    </submittedName>
</protein>
<proteinExistence type="predicted"/>
<reference evidence="1" key="1">
    <citation type="submission" date="2020-05" db="EMBL/GenBank/DDBJ databases">
        <authorList>
            <person name="Chiriac C."/>
            <person name="Salcher M."/>
            <person name="Ghai R."/>
            <person name="Kavagutti S V."/>
        </authorList>
    </citation>
    <scope>NUCLEOTIDE SEQUENCE</scope>
</reference>
<gene>
    <name evidence="1" type="ORF">UFOPK3610_00944</name>
</gene>
<sequence>MQAEPNLFFVRGRKRTDCGVLPGTYMGRKGRIGRGWLPKNHVGKRVTQVATLTTGT</sequence>
<accession>A0A6J7H201</accession>
<evidence type="ECO:0000313" key="1">
    <source>
        <dbReference type="EMBL" id="CAB4913078.1"/>
    </source>
</evidence>